<dbReference type="RefSeq" id="WP_189262012.1">
    <property type="nucleotide sequence ID" value="NZ_BMML01000003.1"/>
</dbReference>
<dbReference type="AlphaFoldDB" id="A0A917X9G5"/>
<reference evidence="1" key="2">
    <citation type="submission" date="2020-09" db="EMBL/GenBank/DDBJ databases">
        <authorList>
            <person name="Sun Q."/>
            <person name="Zhou Y."/>
        </authorList>
    </citation>
    <scope>NUCLEOTIDE SEQUENCE</scope>
    <source>
        <strain evidence="1">CGMCC 4.7110</strain>
    </source>
</reference>
<name>A0A917X9G5_9ACTN</name>
<evidence type="ECO:0000313" key="2">
    <source>
        <dbReference type="Proteomes" id="UP000653411"/>
    </source>
</evidence>
<evidence type="ECO:0000313" key="1">
    <source>
        <dbReference type="EMBL" id="GGM97240.1"/>
    </source>
</evidence>
<reference evidence="1" key="1">
    <citation type="journal article" date="2014" name="Int. J. Syst. Evol. Microbiol.">
        <title>Complete genome sequence of Corynebacterium casei LMG S-19264T (=DSM 44701T), isolated from a smear-ripened cheese.</title>
        <authorList>
            <consortium name="US DOE Joint Genome Institute (JGI-PGF)"/>
            <person name="Walter F."/>
            <person name="Albersmeier A."/>
            <person name="Kalinowski J."/>
            <person name="Ruckert C."/>
        </authorList>
    </citation>
    <scope>NUCLEOTIDE SEQUENCE</scope>
    <source>
        <strain evidence="1">CGMCC 4.7110</strain>
    </source>
</reference>
<organism evidence="1 2">
    <name type="scientific">Streptomyces fuscichromogenes</name>
    <dbReference type="NCBI Taxonomy" id="1324013"/>
    <lineage>
        <taxon>Bacteria</taxon>
        <taxon>Bacillati</taxon>
        <taxon>Actinomycetota</taxon>
        <taxon>Actinomycetes</taxon>
        <taxon>Kitasatosporales</taxon>
        <taxon>Streptomycetaceae</taxon>
        <taxon>Streptomyces</taxon>
    </lineage>
</organism>
<sequence length="161" mass="17482">MSGYAARLPAGDRPLLMLGISGVIALEDPVVPARTVRLTAWGRWAREVAVPEVAADRVAELAGLFQIVWVSEWGHVAHEAFREVLRLPEAPWPFLPAQFDKLPVIRDYAGRRPWAWVDEPVADLAGPVPRSDGGVVVRVGAGAGISEVDPADLARRVLALR</sequence>
<gene>
    <name evidence="1" type="ORF">GCM10011578_017450</name>
</gene>
<accession>A0A917X9G5</accession>
<dbReference type="EMBL" id="BMML01000003">
    <property type="protein sequence ID" value="GGM97240.1"/>
    <property type="molecule type" value="Genomic_DNA"/>
</dbReference>
<comment type="caution">
    <text evidence="1">The sequence shown here is derived from an EMBL/GenBank/DDBJ whole genome shotgun (WGS) entry which is preliminary data.</text>
</comment>
<protein>
    <submittedName>
        <fullName evidence="1">Uncharacterized protein</fullName>
    </submittedName>
</protein>
<dbReference type="Proteomes" id="UP000653411">
    <property type="component" value="Unassembled WGS sequence"/>
</dbReference>
<keyword evidence="2" id="KW-1185">Reference proteome</keyword>
<proteinExistence type="predicted"/>